<dbReference type="STRING" id="582899.Hden_1766"/>
<dbReference type="InterPro" id="IPR036890">
    <property type="entry name" value="HATPase_C_sf"/>
</dbReference>
<evidence type="ECO:0000313" key="15">
    <source>
        <dbReference type="EMBL" id="ADJ23569.1"/>
    </source>
</evidence>
<dbReference type="AlphaFoldDB" id="D8JYW7"/>
<dbReference type="InterPro" id="IPR003594">
    <property type="entry name" value="HATPase_dom"/>
</dbReference>
<reference evidence="16" key="1">
    <citation type="journal article" date="2011" name="J. Bacteriol.">
        <title>Genome sequences of eight morphologically diverse alphaproteobacteria.</title>
        <authorList>
            <consortium name="US DOE Joint Genome Institute"/>
            <person name="Brown P.J."/>
            <person name="Kysela D.T."/>
            <person name="Buechlein A."/>
            <person name="Hemmerich C."/>
            <person name="Brun Y.V."/>
        </authorList>
    </citation>
    <scope>NUCLEOTIDE SEQUENCE [LARGE SCALE GENOMIC DNA]</scope>
    <source>
        <strain evidence="16">ATCC 51888 / DSM 1869 / NCIB 11706 / TK 0415</strain>
    </source>
</reference>
<dbReference type="Gene3D" id="3.40.50.2300">
    <property type="match status" value="1"/>
</dbReference>
<dbReference type="SMART" id="SM00387">
    <property type="entry name" value="HATPase_c"/>
    <property type="match status" value="1"/>
</dbReference>
<feature type="domain" description="Histidine kinase" evidence="13">
    <location>
        <begin position="237"/>
        <end position="459"/>
    </location>
</feature>
<proteinExistence type="predicted"/>
<dbReference type="CDD" id="cd00082">
    <property type="entry name" value="HisKA"/>
    <property type="match status" value="1"/>
</dbReference>
<dbReference type="Pfam" id="PF00072">
    <property type="entry name" value="Response_reg"/>
    <property type="match status" value="1"/>
</dbReference>
<dbReference type="FunFam" id="1.10.287.130:FF:000002">
    <property type="entry name" value="Two-component osmosensing histidine kinase"/>
    <property type="match status" value="1"/>
</dbReference>
<dbReference type="SMART" id="SM00448">
    <property type="entry name" value="REC"/>
    <property type="match status" value="1"/>
</dbReference>
<keyword evidence="12" id="KW-0812">Transmembrane</keyword>
<dbReference type="Gene3D" id="1.10.287.130">
    <property type="match status" value="1"/>
</dbReference>
<feature type="transmembrane region" description="Helical" evidence="12">
    <location>
        <begin position="152"/>
        <end position="170"/>
    </location>
</feature>
<evidence type="ECO:0000256" key="2">
    <source>
        <dbReference type="ARBA" id="ARBA00012438"/>
    </source>
</evidence>
<dbReference type="CDD" id="cd16922">
    <property type="entry name" value="HATPase_EvgS-ArcB-TorS-like"/>
    <property type="match status" value="1"/>
</dbReference>
<dbReference type="KEGG" id="hdn:Hden_1766"/>
<sequence length="614" mass="66298">MPVAAQFMLSKIICAMHLIRLRVYKEQMTSIARTTTFAMIGYAINAVIAFIAFVGAIPFGWLLVWTICSLTICTGIGLQTYARKFETKSKRRNVHSANIALVYAFLLSLPWAVLAVTWLGWLDDNRQIILIALTVGMAASGSLLLMPVPAAAAVSAITILAPLIVKWGLLGAEKNFILAALAASFLAFLLFLIAIGGRMFLERLHALDQIRVSEAEAKMAREEAERATSAKSEFFATMSHEIRTPLNSIIGYTSLVLARQGLSREDTNDLSIVRDAGKALLAIVNDILDFSAIEAGRLKFIKSSVTLPPLIEGCVALFFAEGREKGLVIRSEIDPDLHDLTFTADAHRLRQVLLNLVNNAVKFTSEGSVVVGAKILDREENSANVRFFVRDTGPGIRADLIPNLFQRFSQLDNGRDRRGGSGLGLAICRSIVQANGGKIDIESHEGEGSTFWFEVPLEIAARDRDAQQDAIDAGGAEPRPLKVLVVDDVEPNRKLASAVLRRAGHDVITAASGPEAIARVEDDSFDVVLMDVQMPGMDGLAATRAIGRLTPKHTLPPVIGMTANAFPSDVENCMAAGMAAHVAKPFDFGELLRMVTTVAKRGNAEAAAGAVARS</sequence>
<evidence type="ECO:0000256" key="12">
    <source>
        <dbReference type="SAM" id="Phobius"/>
    </source>
</evidence>
<evidence type="ECO:0000256" key="6">
    <source>
        <dbReference type="ARBA" id="ARBA00022777"/>
    </source>
</evidence>
<evidence type="ECO:0000256" key="1">
    <source>
        <dbReference type="ARBA" id="ARBA00000085"/>
    </source>
</evidence>
<dbReference type="InterPro" id="IPR001789">
    <property type="entry name" value="Sig_transdc_resp-reg_receiver"/>
</dbReference>
<dbReference type="GO" id="GO:0005524">
    <property type="term" value="F:ATP binding"/>
    <property type="evidence" value="ECO:0007669"/>
    <property type="project" value="UniProtKB-KW"/>
</dbReference>
<dbReference type="PROSITE" id="PS50110">
    <property type="entry name" value="RESPONSE_REGULATORY"/>
    <property type="match status" value="1"/>
</dbReference>
<dbReference type="GO" id="GO:0000155">
    <property type="term" value="F:phosphorelay sensor kinase activity"/>
    <property type="evidence" value="ECO:0007669"/>
    <property type="project" value="InterPro"/>
</dbReference>
<name>D8JYW7_HYPDA</name>
<dbReference type="Pfam" id="PF00512">
    <property type="entry name" value="HisKA"/>
    <property type="match status" value="1"/>
</dbReference>
<feature type="transmembrane region" description="Helical" evidence="12">
    <location>
        <begin position="59"/>
        <end position="78"/>
    </location>
</feature>
<dbReference type="Proteomes" id="UP000002033">
    <property type="component" value="Chromosome"/>
</dbReference>
<comment type="catalytic activity">
    <reaction evidence="1">
        <text>ATP + protein L-histidine = ADP + protein N-phospho-L-histidine.</text>
        <dbReference type="EC" id="2.7.13.3"/>
    </reaction>
</comment>
<dbReference type="SUPFAM" id="SSF52172">
    <property type="entry name" value="CheY-like"/>
    <property type="match status" value="1"/>
</dbReference>
<keyword evidence="3 11" id="KW-0597">Phosphoprotein</keyword>
<dbReference type="Gene3D" id="3.30.565.10">
    <property type="entry name" value="Histidine kinase-like ATPase, C-terminal domain"/>
    <property type="match status" value="1"/>
</dbReference>
<evidence type="ECO:0000256" key="3">
    <source>
        <dbReference type="ARBA" id="ARBA00022553"/>
    </source>
</evidence>
<dbReference type="EMBL" id="CP002083">
    <property type="protein sequence ID" value="ADJ23569.1"/>
    <property type="molecule type" value="Genomic_DNA"/>
</dbReference>
<accession>D8JYW7</accession>
<evidence type="ECO:0000256" key="11">
    <source>
        <dbReference type="PROSITE-ProRule" id="PRU00169"/>
    </source>
</evidence>
<keyword evidence="7" id="KW-0067">ATP-binding</keyword>
<keyword evidence="5" id="KW-0547">Nucleotide-binding</keyword>
<dbReference type="InterPro" id="IPR003661">
    <property type="entry name" value="HisK_dim/P_dom"/>
</dbReference>
<dbReference type="CDD" id="cd17546">
    <property type="entry name" value="REC_hyHK_CKI1_RcsC-like"/>
    <property type="match status" value="1"/>
</dbReference>
<organism evidence="15 16">
    <name type="scientific">Hyphomicrobium denitrificans (strain ATCC 51888 / DSM 1869 / NCIMB 11706 / TK 0415)</name>
    <dbReference type="NCBI Taxonomy" id="582899"/>
    <lineage>
        <taxon>Bacteria</taxon>
        <taxon>Pseudomonadati</taxon>
        <taxon>Pseudomonadota</taxon>
        <taxon>Alphaproteobacteria</taxon>
        <taxon>Hyphomicrobiales</taxon>
        <taxon>Hyphomicrobiaceae</taxon>
        <taxon>Hyphomicrobium</taxon>
    </lineage>
</organism>
<feature type="modified residue" description="4-aspartylphosphate" evidence="11">
    <location>
        <position position="531"/>
    </location>
</feature>
<evidence type="ECO:0000259" key="13">
    <source>
        <dbReference type="PROSITE" id="PS50109"/>
    </source>
</evidence>
<comment type="subunit">
    <text evidence="9">At low DSF concentrations, interacts with RpfF.</text>
</comment>
<dbReference type="InterPro" id="IPR036097">
    <property type="entry name" value="HisK_dim/P_sf"/>
</dbReference>
<dbReference type="Pfam" id="PF02518">
    <property type="entry name" value="HATPase_c"/>
    <property type="match status" value="1"/>
</dbReference>
<dbReference type="PROSITE" id="PS50109">
    <property type="entry name" value="HIS_KIN"/>
    <property type="match status" value="1"/>
</dbReference>
<protein>
    <recommendedName>
        <fullName evidence="10">Sensory/regulatory protein RpfC</fullName>
        <ecNumber evidence="2">2.7.13.3</ecNumber>
    </recommendedName>
</protein>
<dbReference type="PRINTS" id="PR00344">
    <property type="entry name" value="BCTRLSENSOR"/>
</dbReference>
<keyword evidence="12" id="KW-0472">Membrane</keyword>
<feature type="transmembrane region" description="Helical" evidence="12">
    <location>
        <begin position="99"/>
        <end position="121"/>
    </location>
</feature>
<dbReference type="InterPro" id="IPR011006">
    <property type="entry name" value="CheY-like_superfamily"/>
</dbReference>
<dbReference type="EC" id="2.7.13.3" evidence="2"/>
<dbReference type="HOGENOM" id="CLU_000445_114_75_5"/>
<keyword evidence="6 15" id="KW-0418">Kinase</keyword>
<dbReference type="InterPro" id="IPR005467">
    <property type="entry name" value="His_kinase_dom"/>
</dbReference>
<evidence type="ECO:0000256" key="4">
    <source>
        <dbReference type="ARBA" id="ARBA00022679"/>
    </source>
</evidence>
<evidence type="ECO:0000256" key="10">
    <source>
        <dbReference type="ARBA" id="ARBA00068150"/>
    </source>
</evidence>
<feature type="transmembrane region" description="Helical" evidence="12">
    <location>
        <begin position="176"/>
        <end position="201"/>
    </location>
</feature>
<evidence type="ECO:0000256" key="5">
    <source>
        <dbReference type="ARBA" id="ARBA00022741"/>
    </source>
</evidence>
<dbReference type="InterPro" id="IPR004358">
    <property type="entry name" value="Sig_transdc_His_kin-like_C"/>
</dbReference>
<dbReference type="PANTHER" id="PTHR45339:SF5">
    <property type="entry name" value="HISTIDINE KINASE"/>
    <property type="match status" value="1"/>
</dbReference>
<dbReference type="eggNOG" id="COG0642">
    <property type="taxonomic scope" value="Bacteria"/>
</dbReference>
<dbReference type="FunFam" id="3.30.565.10:FF:000010">
    <property type="entry name" value="Sensor histidine kinase RcsC"/>
    <property type="match status" value="1"/>
</dbReference>
<keyword evidence="12" id="KW-1133">Transmembrane helix</keyword>
<keyword evidence="8" id="KW-0902">Two-component regulatory system</keyword>
<dbReference type="SMART" id="SM00388">
    <property type="entry name" value="HisKA"/>
    <property type="match status" value="1"/>
</dbReference>
<dbReference type="SUPFAM" id="SSF55874">
    <property type="entry name" value="ATPase domain of HSP90 chaperone/DNA topoisomerase II/histidine kinase"/>
    <property type="match status" value="1"/>
</dbReference>
<dbReference type="PANTHER" id="PTHR45339">
    <property type="entry name" value="HYBRID SIGNAL TRANSDUCTION HISTIDINE KINASE J"/>
    <property type="match status" value="1"/>
</dbReference>
<feature type="transmembrane region" description="Helical" evidence="12">
    <location>
        <begin position="35"/>
        <end position="53"/>
    </location>
</feature>
<keyword evidence="16" id="KW-1185">Reference proteome</keyword>
<feature type="domain" description="Response regulatory" evidence="14">
    <location>
        <begin position="482"/>
        <end position="599"/>
    </location>
</feature>
<dbReference type="SUPFAM" id="SSF47384">
    <property type="entry name" value="Homodimeric domain of signal transducing histidine kinase"/>
    <property type="match status" value="1"/>
</dbReference>
<gene>
    <name evidence="15" type="ordered locus">Hden_1766</name>
</gene>
<evidence type="ECO:0000313" key="16">
    <source>
        <dbReference type="Proteomes" id="UP000002033"/>
    </source>
</evidence>
<evidence type="ECO:0000256" key="7">
    <source>
        <dbReference type="ARBA" id="ARBA00022840"/>
    </source>
</evidence>
<evidence type="ECO:0000256" key="9">
    <source>
        <dbReference type="ARBA" id="ARBA00064003"/>
    </source>
</evidence>
<evidence type="ECO:0000259" key="14">
    <source>
        <dbReference type="PROSITE" id="PS50110"/>
    </source>
</evidence>
<keyword evidence="4" id="KW-0808">Transferase</keyword>
<evidence type="ECO:0000256" key="8">
    <source>
        <dbReference type="ARBA" id="ARBA00023012"/>
    </source>
</evidence>